<dbReference type="EMBL" id="BART01021355">
    <property type="protein sequence ID" value="GAG99260.1"/>
    <property type="molecule type" value="Genomic_DNA"/>
</dbReference>
<gene>
    <name evidence="1" type="ORF">S01H4_39427</name>
</gene>
<proteinExistence type="predicted"/>
<evidence type="ECO:0000313" key="1">
    <source>
        <dbReference type="EMBL" id="GAG99260.1"/>
    </source>
</evidence>
<reference evidence="1" key="1">
    <citation type="journal article" date="2014" name="Front. Microbiol.">
        <title>High frequency of phylogenetically diverse reductive dehalogenase-homologous genes in deep subseafloor sedimentary metagenomes.</title>
        <authorList>
            <person name="Kawai M."/>
            <person name="Futagami T."/>
            <person name="Toyoda A."/>
            <person name="Takaki Y."/>
            <person name="Nishi S."/>
            <person name="Hori S."/>
            <person name="Arai W."/>
            <person name="Tsubouchi T."/>
            <person name="Morono Y."/>
            <person name="Uchiyama I."/>
            <person name="Ito T."/>
            <person name="Fujiyama A."/>
            <person name="Inagaki F."/>
            <person name="Takami H."/>
        </authorList>
    </citation>
    <scope>NUCLEOTIDE SEQUENCE</scope>
    <source>
        <strain evidence="1">Expedition CK06-06</strain>
    </source>
</reference>
<protein>
    <submittedName>
        <fullName evidence="1">Uncharacterized protein</fullName>
    </submittedName>
</protein>
<sequence>MPGLTNQRYQQDTSDLLASAEASENWVFRALDLLREILLELRIIKVHMGSVTDEDVQYDDIEEKVE</sequence>
<dbReference type="AlphaFoldDB" id="X1BW24"/>
<accession>X1BW24</accession>
<name>X1BW24_9ZZZZ</name>
<comment type="caution">
    <text evidence="1">The sequence shown here is derived from an EMBL/GenBank/DDBJ whole genome shotgun (WGS) entry which is preliminary data.</text>
</comment>
<organism evidence="1">
    <name type="scientific">marine sediment metagenome</name>
    <dbReference type="NCBI Taxonomy" id="412755"/>
    <lineage>
        <taxon>unclassified sequences</taxon>
        <taxon>metagenomes</taxon>
        <taxon>ecological metagenomes</taxon>
    </lineage>
</organism>